<dbReference type="GO" id="GO:0003824">
    <property type="term" value="F:catalytic activity"/>
    <property type="evidence" value="ECO:0007669"/>
    <property type="project" value="UniProtKB-KW"/>
</dbReference>
<gene>
    <name evidence="5" type="ORF">Scaly_0972000</name>
</gene>
<dbReference type="AlphaFoldDB" id="A0AAW2QZ75"/>
<dbReference type="InterPro" id="IPR036397">
    <property type="entry name" value="RNaseH_sf"/>
</dbReference>
<dbReference type="InterPro" id="IPR041577">
    <property type="entry name" value="RT_RNaseH_2"/>
</dbReference>
<evidence type="ECO:0000313" key="5">
    <source>
        <dbReference type="EMBL" id="KAL0372904.1"/>
    </source>
</evidence>
<comment type="caution">
    <text evidence="5">The sequence shown here is derived from an EMBL/GenBank/DDBJ whole genome shotgun (WGS) entry which is preliminary data.</text>
</comment>
<dbReference type="Gene3D" id="3.30.420.10">
    <property type="entry name" value="Ribonuclease H-like superfamily/Ribonuclease H"/>
    <property type="match status" value="1"/>
</dbReference>
<dbReference type="GO" id="GO:0003676">
    <property type="term" value="F:nucleic acid binding"/>
    <property type="evidence" value="ECO:0007669"/>
    <property type="project" value="InterPro"/>
</dbReference>
<dbReference type="PANTHER" id="PTHR37984">
    <property type="entry name" value="PROTEIN CBG26694"/>
    <property type="match status" value="1"/>
</dbReference>
<dbReference type="SUPFAM" id="SSF56672">
    <property type="entry name" value="DNA/RNA polymerases"/>
    <property type="match status" value="1"/>
</dbReference>
<dbReference type="Gene3D" id="3.30.70.270">
    <property type="match status" value="2"/>
</dbReference>
<keyword evidence="1" id="KW-0511">Multifunctional enzyme</keyword>
<dbReference type="Gene3D" id="3.10.10.10">
    <property type="entry name" value="HIV Type 1 Reverse Transcriptase, subunit A, domain 1"/>
    <property type="match status" value="1"/>
</dbReference>
<proteinExistence type="predicted"/>
<dbReference type="InterPro" id="IPR043502">
    <property type="entry name" value="DNA/RNA_pol_sf"/>
</dbReference>
<dbReference type="PANTHER" id="PTHR37984:SF5">
    <property type="entry name" value="PROTEIN NYNRIN-LIKE"/>
    <property type="match status" value="1"/>
</dbReference>
<reference evidence="5" key="2">
    <citation type="journal article" date="2024" name="Plant">
        <title>Genomic evolution and insights into agronomic trait innovations of Sesamum species.</title>
        <authorList>
            <person name="Miao H."/>
            <person name="Wang L."/>
            <person name="Qu L."/>
            <person name="Liu H."/>
            <person name="Sun Y."/>
            <person name="Le M."/>
            <person name="Wang Q."/>
            <person name="Wei S."/>
            <person name="Zheng Y."/>
            <person name="Lin W."/>
            <person name="Duan Y."/>
            <person name="Cao H."/>
            <person name="Xiong S."/>
            <person name="Wang X."/>
            <person name="Wei L."/>
            <person name="Li C."/>
            <person name="Ma Q."/>
            <person name="Ju M."/>
            <person name="Zhao R."/>
            <person name="Li G."/>
            <person name="Mu C."/>
            <person name="Tian Q."/>
            <person name="Mei H."/>
            <person name="Zhang T."/>
            <person name="Gao T."/>
            <person name="Zhang H."/>
        </authorList>
    </citation>
    <scope>NUCLEOTIDE SEQUENCE</scope>
    <source>
        <strain evidence="5">KEN8</strain>
    </source>
</reference>
<dbReference type="Pfam" id="PF17919">
    <property type="entry name" value="RT_RNaseH_2"/>
    <property type="match status" value="1"/>
</dbReference>
<dbReference type="EMBL" id="JACGWM010000005">
    <property type="protein sequence ID" value="KAL0372904.1"/>
    <property type="molecule type" value="Genomic_DNA"/>
</dbReference>
<sequence length="757" mass="85860">MCVDYRALNKVTIKNKYPIPNAIDLFDKLTKAKYYTKIDLRSGYWQVRVARGDEPKTTCVTRYGSFEFLVMPFGLTNAPATFCNLMNDVLYEYLDRFVVVYLDDIVIYSETLNEHVKHLRAVFQKLREYELYAKKEKCEFCCEKITFLGHVISQGQIQMDRKKVQAVMDWGIPSKMADLRSFLGLANYYRRFIKGYSKIVNPLTDLLRKDQKWEWTVACEDAFKLLKQAISSQPVLKLPQFDRPFEVQVDASDRALGGVLVQDKHPVAFESRKLKDAELRYSTHEKEMTAVVHCLEAWRHYLLEEAVPKTGSWQEFLGEFDFEWVHRPGKHNDVADALSRKLVEEYVAALTVVESDFLDQIRESSKTDVGYLKIVEQVEERERAGLLQPLPIPEVPWQSVSMDFITGFPKVNGMASILVVVDRFSKYGIFIAAPHACPAETAAELFFKNVTKYFGVPKDIVSDRDARFTGRFWTALFNMMGTELKFSTANHPQTDGQTERVNALVEDYLRHYVSASQRNWGICWTLPSSVTTCTSRRLRYRYARSKQELLDEAKDSLAKAQRRMKKYADMGRRQVEFSVGDQDLLDAVRRQTQRAPPVIRKEFEKTVLKFLIIERWAKFEGKLDEYWAVRDGVTPTRASGSSGVRTRRRTVSAWGDTASVRQTARRVREQQRAAHSYGLADARAGLGSVAHRQLGAVCERGAVTGSVGSCAHGLWQVGSGLDCAWLGAVVGSCGSGCVELGSGGSYSAQGLGLVAAC</sequence>
<evidence type="ECO:0000259" key="4">
    <source>
        <dbReference type="PROSITE" id="PS50994"/>
    </source>
</evidence>
<dbReference type="SUPFAM" id="SSF53098">
    <property type="entry name" value="Ribonuclease H-like"/>
    <property type="match status" value="1"/>
</dbReference>
<dbReference type="InterPro" id="IPR043128">
    <property type="entry name" value="Rev_trsase/Diguanyl_cyclase"/>
</dbReference>
<keyword evidence="2" id="KW-0175">Coiled coil</keyword>
<dbReference type="CDD" id="cd01647">
    <property type="entry name" value="RT_LTR"/>
    <property type="match status" value="1"/>
</dbReference>
<feature type="domain" description="Integrase catalytic" evidence="4">
    <location>
        <begin position="392"/>
        <end position="567"/>
    </location>
</feature>
<protein>
    <submittedName>
        <fullName evidence="5">Transposon Tf2-12 polyprotein</fullName>
    </submittedName>
</protein>
<dbReference type="InterPro" id="IPR000477">
    <property type="entry name" value="RT_dom"/>
</dbReference>
<evidence type="ECO:0000256" key="1">
    <source>
        <dbReference type="ARBA" id="ARBA00023268"/>
    </source>
</evidence>
<dbReference type="PROSITE" id="PS50878">
    <property type="entry name" value="RT_POL"/>
    <property type="match status" value="1"/>
</dbReference>
<dbReference type="FunFam" id="3.30.70.270:FF:000020">
    <property type="entry name" value="Transposon Tf2-6 polyprotein-like Protein"/>
    <property type="match status" value="1"/>
</dbReference>
<dbReference type="CDD" id="cd09274">
    <property type="entry name" value="RNase_HI_RT_Ty3"/>
    <property type="match status" value="1"/>
</dbReference>
<name>A0AAW2QZ75_9LAMI</name>
<dbReference type="InterPro" id="IPR050951">
    <property type="entry name" value="Retrovirus_Pol_polyprotein"/>
</dbReference>
<dbReference type="Pfam" id="PF00078">
    <property type="entry name" value="RVT_1"/>
    <property type="match status" value="1"/>
</dbReference>
<evidence type="ECO:0000256" key="2">
    <source>
        <dbReference type="SAM" id="Coils"/>
    </source>
</evidence>
<dbReference type="InterPro" id="IPR001584">
    <property type="entry name" value="Integrase_cat-core"/>
</dbReference>
<reference evidence="5" key="1">
    <citation type="submission" date="2020-06" db="EMBL/GenBank/DDBJ databases">
        <authorList>
            <person name="Li T."/>
            <person name="Hu X."/>
            <person name="Zhang T."/>
            <person name="Song X."/>
            <person name="Zhang H."/>
            <person name="Dai N."/>
            <person name="Sheng W."/>
            <person name="Hou X."/>
            <person name="Wei L."/>
        </authorList>
    </citation>
    <scope>NUCLEOTIDE SEQUENCE</scope>
    <source>
        <strain evidence="5">KEN8</strain>
        <tissue evidence="5">Leaf</tissue>
    </source>
</reference>
<dbReference type="InterPro" id="IPR012337">
    <property type="entry name" value="RNaseH-like_sf"/>
</dbReference>
<accession>A0AAW2QZ75</accession>
<dbReference type="PROSITE" id="PS50994">
    <property type="entry name" value="INTEGRASE"/>
    <property type="match status" value="1"/>
</dbReference>
<feature type="coiled-coil region" evidence="2">
    <location>
        <begin position="543"/>
        <end position="570"/>
    </location>
</feature>
<organism evidence="5">
    <name type="scientific">Sesamum calycinum</name>
    <dbReference type="NCBI Taxonomy" id="2727403"/>
    <lineage>
        <taxon>Eukaryota</taxon>
        <taxon>Viridiplantae</taxon>
        <taxon>Streptophyta</taxon>
        <taxon>Embryophyta</taxon>
        <taxon>Tracheophyta</taxon>
        <taxon>Spermatophyta</taxon>
        <taxon>Magnoliopsida</taxon>
        <taxon>eudicotyledons</taxon>
        <taxon>Gunneridae</taxon>
        <taxon>Pentapetalae</taxon>
        <taxon>asterids</taxon>
        <taxon>lamiids</taxon>
        <taxon>Lamiales</taxon>
        <taxon>Pedaliaceae</taxon>
        <taxon>Sesamum</taxon>
    </lineage>
</organism>
<dbReference type="GO" id="GO:0015074">
    <property type="term" value="P:DNA integration"/>
    <property type="evidence" value="ECO:0007669"/>
    <property type="project" value="InterPro"/>
</dbReference>
<evidence type="ECO:0000259" key="3">
    <source>
        <dbReference type="PROSITE" id="PS50878"/>
    </source>
</evidence>
<feature type="domain" description="Reverse transcriptase" evidence="3">
    <location>
        <begin position="1"/>
        <end position="152"/>
    </location>
</feature>